<dbReference type="AlphaFoldDB" id="A0A2T4VZ10"/>
<reference evidence="4" key="1">
    <citation type="submission" date="2018-02" db="EMBL/GenBank/DDBJ databases">
        <title>Genome sequence of Candidatus Liberibacter europaeus.</title>
        <authorList>
            <person name="Frampton R.A."/>
            <person name="Thompson S.M."/>
            <person name="David C."/>
            <person name="Addison S.M."/>
            <person name="Smith G.R."/>
        </authorList>
    </citation>
    <scope>NUCLEOTIDE SEQUENCE [LARGE SCALE GENOMIC DNA]</scope>
</reference>
<evidence type="ECO:0000256" key="1">
    <source>
        <dbReference type="ARBA" id="ARBA00022517"/>
    </source>
</evidence>
<dbReference type="SUPFAM" id="SSF89919">
    <property type="entry name" value="Ribosome-binding factor A, RbfA"/>
    <property type="match status" value="1"/>
</dbReference>
<dbReference type="PANTHER" id="PTHR33515">
    <property type="entry name" value="RIBOSOME-BINDING FACTOR A, CHLOROPLASTIC-RELATED"/>
    <property type="match status" value="1"/>
</dbReference>
<dbReference type="Proteomes" id="UP000240811">
    <property type="component" value="Unassembled WGS sequence"/>
</dbReference>
<dbReference type="Pfam" id="PF02033">
    <property type="entry name" value="RBFA"/>
    <property type="match status" value="1"/>
</dbReference>
<keyword evidence="1 2" id="KW-0690">Ribosome biogenesis</keyword>
<name>A0A2T4VZ10_9HYPH</name>
<evidence type="ECO:0000256" key="2">
    <source>
        <dbReference type="HAMAP-Rule" id="MF_00003"/>
    </source>
</evidence>
<dbReference type="InterPro" id="IPR000238">
    <property type="entry name" value="RbfA"/>
</dbReference>
<evidence type="ECO:0000313" key="3">
    <source>
        <dbReference type="EMBL" id="PTL87019.1"/>
    </source>
</evidence>
<protein>
    <recommendedName>
        <fullName evidence="2">Ribosome-binding factor A</fullName>
    </recommendedName>
</protein>
<evidence type="ECO:0000313" key="4">
    <source>
        <dbReference type="Proteomes" id="UP000240811"/>
    </source>
</evidence>
<dbReference type="GO" id="GO:0030490">
    <property type="term" value="P:maturation of SSU-rRNA"/>
    <property type="evidence" value="ECO:0007669"/>
    <property type="project" value="UniProtKB-UniRule"/>
</dbReference>
<organism evidence="3 4">
    <name type="scientific">Candidatus Liberibacter europaeus</name>
    <dbReference type="NCBI Taxonomy" id="744859"/>
    <lineage>
        <taxon>Bacteria</taxon>
        <taxon>Pseudomonadati</taxon>
        <taxon>Pseudomonadota</taxon>
        <taxon>Alphaproteobacteria</taxon>
        <taxon>Hyphomicrobiales</taxon>
        <taxon>Rhizobiaceae</taxon>
        <taxon>Liberibacter</taxon>
    </lineage>
</organism>
<dbReference type="PROSITE" id="PS01319">
    <property type="entry name" value="RBFA"/>
    <property type="match status" value="1"/>
</dbReference>
<gene>
    <name evidence="2 3" type="primary">rbfA</name>
    <name evidence="3" type="ORF">C4617_01040</name>
</gene>
<dbReference type="InterPro" id="IPR015946">
    <property type="entry name" value="KH_dom-like_a/b"/>
</dbReference>
<dbReference type="PANTHER" id="PTHR33515:SF1">
    <property type="entry name" value="RIBOSOME-BINDING FACTOR A, CHLOROPLASTIC-RELATED"/>
    <property type="match status" value="1"/>
</dbReference>
<comment type="function">
    <text evidence="2">One of several proteins that assist in the late maturation steps of the functional core of the 30S ribosomal subunit. Associates with free 30S ribosomal subunits (but not with 30S subunits that are part of 70S ribosomes or polysomes). Required for efficient processing of 16S rRNA. May interact with the 5'-terminal helix region of 16S rRNA.</text>
</comment>
<dbReference type="InterPro" id="IPR020053">
    <property type="entry name" value="Ribosome-bd_factorA_CS"/>
</dbReference>
<dbReference type="InterPro" id="IPR023799">
    <property type="entry name" value="RbfA_dom_sf"/>
</dbReference>
<sequence length="132" mass="15506">MKSRVLQPSRRALRVGEEVRSVLMSIILNYEFKDNLIDRNIISIPEVRMSSDLQVATAYVYVSSDISPDRVINALNCNSKFIRKRICRSLRNLRYIPEIRFRYDGSLQNYWNIDRLMRSSSMENDLKVDDAV</sequence>
<comment type="subunit">
    <text evidence="2">Monomer. Binds 30S ribosomal subunits, but not 50S ribosomal subunits or 70S ribosomes.</text>
</comment>
<dbReference type="GO" id="GO:0043024">
    <property type="term" value="F:ribosomal small subunit binding"/>
    <property type="evidence" value="ECO:0007669"/>
    <property type="project" value="TreeGrafter"/>
</dbReference>
<comment type="similarity">
    <text evidence="2">Belongs to the RbfA family.</text>
</comment>
<dbReference type="Gene3D" id="3.30.300.20">
    <property type="match status" value="1"/>
</dbReference>
<dbReference type="NCBIfam" id="TIGR00082">
    <property type="entry name" value="rbfA"/>
    <property type="match status" value="1"/>
</dbReference>
<dbReference type="EMBL" id="PSQJ01000001">
    <property type="protein sequence ID" value="PTL87019.1"/>
    <property type="molecule type" value="Genomic_DNA"/>
</dbReference>
<proteinExistence type="inferred from homology"/>
<comment type="caution">
    <text evidence="3">The sequence shown here is derived from an EMBL/GenBank/DDBJ whole genome shotgun (WGS) entry which is preliminary data.</text>
</comment>
<dbReference type="GO" id="GO:0005829">
    <property type="term" value="C:cytosol"/>
    <property type="evidence" value="ECO:0007669"/>
    <property type="project" value="TreeGrafter"/>
</dbReference>
<dbReference type="HAMAP" id="MF_00003">
    <property type="entry name" value="RbfA"/>
    <property type="match status" value="1"/>
</dbReference>
<keyword evidence="2" id="KW-0963">Cytoplasm</keyword>
<comment type="subcellular location">
    <subcellularLocation>
        <location evidence="2">Cytoplasm</location>
    </subcellularLocation>
</comment>
<accession>A0A2T4VZ10</accession>